<feature type="domain" description="Glycosyl transferase family 1" evidence="1">
    <location>
        <begin position="219"/>
        <end position="386"/>
    </location>
</feature>
<proteinExistence type="predicted"/>
<dbReference type="Pfam" id="PF00534">
    <property type="entry name" value="Glycos_transf_1"/>
    <property type="match status" value="1"/>
</dbReference>
<dbReference type="Proteomes" id="UP000321389">
    <property type="component" value="Chromosome"/>
</dbReference>
<evidence type="ECO:0000313" key="2">
    <source>
        <dbReference type="EMBL" id="QDZ02674.1"/>
    </source>
</evidence>
<dbReference type="SUPFAM" id="SSF53756">
    <property type="entry name" value="UDP-Glycosyltransferase/glycogen phosphorylase"/>
    <property type="match status" value="1"/>
</dbReference>
<evidence type="ECO:0000313" key="3">
    <source>
        <dbReference type="Proteomes" id="UP000321389"/>
    </source>
</evidence>
<dbReference type="InterPro" id="IPR001296">
    <property type="entry name" value="Glyco_trans_1"/>
</dbReference>
<name>A0A5B8L4A8_9HYPH</name>
<dbReference type="PANTHER" id="PTHR12526">
    <property type="entry name" value="GLYCOSYLTRANSFERASE"/>
    <property type="match status" value="1"/>
</dbReference>
<dbReference type="CDD" id="cd03801">
    <property type="entry name" value="GT4_PimA-like"/>
    <property type="match status" value="1"/>
</dbReference>
<dbReference type="KEGG" id="niy:FQ775_21140"/>
<keyword evidence="3" id="KW-1185">Reference proteome</keyword>
<sequence>MSSHIAVVLKCYPRLSETFVAQEILELQRAGFQLTLVSLRHPTDKRTHPINDEIVAPVTYLPEYLHHEPRRVFAAWRAVRRLPGYRAAFRSFLRDLARDATRNRVRRFGQALVFAAEFPAGAKWIYSHFIHTPSSVARYAAEIREMRWSASAHAKDIWTSPDWELREKLAAADWAVTCTAGGSRHLKQLADDAGKVSLVYHGIDLSRFGRPTAVSYDRNGGAPENPVRILSVGRAVKKKGLDTLAHALARLPEDIHWRWTHIGGGELADELKSLVDRLGIADRVEMHASRPQSEVLAEYRQADLFVLPCRIAPNGDRDGLPNVLVEAQSQGVTCISTPISGIPELIEDGRTGLLVPPDDITALRSAMEGVIRDPSLREKLGRAGQDRVFQAFDHRASIGQLIGRFEASGLTSSVAQEKLAS</sequence>
<accession>A0A5B8L4A8</accession>
<dbReference type="GO" id="GO:0016757">
    <property type="term" value="F:glycosyltransferase activity"/>
    <property type="evidence" value="ECO:0007669"/>
    <property type="project" value="InterPro"/>
</dbReference>
<protein>
    <submittedName>
        <fullName evidence="2">Glycosyltransferase family 4 protein</fullName>
    </submittedName>
</protein>
<dbReference type="AlphaFoldDB" id="A0A5B8L4A8"/>
<dbReference type="RefSeq" id="WP_146301309.1">
    <property type="nucleotide sequence ID" value="NZ_CP042301.2"/>
</dbReference>
<gene>
    <name evidence="2" type="ORF">FQ775_21140</name>
</gene>
<dbReference type="Gene3D" id="3.40.50.2000">
    <property type="entry name" value="Glycogen Phosphorylase B"/>
    <property type="match status" value="2"/>
</dbReference>
<dbReference type="OrthoDB" id="9790710at2"/>
<dbReference type="PANTHER" id="PTHR12526:SF636">
    <property type="entry name" value="BLL3647 PROTEIN"/>
    <property type="match status" value="1"/>
</dbReference>
<reference evidence="2" key="1">
    <citation type="submission" date="2020-04" db="EMBL/GenBank/DDBJ databases">
        <title>Nitratireductor sp. nov. isolated from mangrove soil.</title>
        <authorList>
            <person name="Ye Y."/>
        </authorList>
    </citation>
    <scope>NUCLEOTIDE SEQUENCE</scope>
    <source>
        <strain evidence="2">SY7</strain>
    </source>
</reference>
<organism evidence="2 3">
    <name type="scientific">Nitratireductor mangrovi</name>
    <dbReference type="NCBI Taxonomy" id="2599600"/>
    <lineage>
        <taxon>Bacteria</taxon>
        <taxon>Pseudomonadati</taxon>
        <taxon>Pseudomonadota</taxon>
        <taxon>Alphaproteobacteria</taxon>
        <taxon>Hyphomicrobiales</taxon>
        <taxon>Phyllobacteriaceae</taxon>
        <taxon>Nitratireductor</taxon>
    </lineage>
</organism>
<evidence type="ECO:0000259" key="1">
    <source>
        <dbReference type="Pfam" id="PF00534"/>
    </source>
</evidence>
<dbReference type="EMBL" id="CP042301">
    <property type="protein sequence ID" value="QDZ02674.1"/>
    <property type="molecule type" value="Genomic_DNA"/>
</dbReference>